<gene>
    <name evidence="6" type="ORF">LSINAPIS_LOCUS12734</name>
</gene>
<sequence>MNLPFIVLWSIYLLNCEGANILYSIPFISKSHNIFLRPLGLELARRGHNVTVLTSHKEDSVPHNYNEVLFEKKDFWEITGKPRPNIFTTNAMSEITFIEEVLWKGGLAFTEHLLNSTTMKKFLENDYNFDLVICEDFIQEAFYMLSHKYQAPLIVVTPYGNSMKQLFMVGNPLQLSTVLYEFVAIEDPTSFAGRLKNLYVSAYEFIFWRYRYLDKQEQLVKKYIKNLPQPVPSLYDIQKNASLFLINSHFSFDVPVAYQPNIIEVGGLHVAHSDDVLPQDLKSILSESKHGVIYVNFGSNVKSSELPGDKKRALLNTFNKLQHTVLWKWEEDYMEDKPNNVIIRKWFPQSAVLAHPNVKLFITHGGLMSTQEAIYHGVPLVGVPIFADQFNNILLAEQAGFGRVLQYEQLNDKNVDSMLIAKLLCVTLILITKCCECANILYVIPFTSKSHYILLSPIGLELARRGHNVTVITANREHNPPSNYHQIMVDDVKIWEVIGEERPNIFTMVNLPAEIFHQKILWGGGAAFTEVALNSSDVQHLLKSDSKFDLVICEQFFQEAFYVLAQKYNAPLALVTTFGNCMRHNIITRNPLQLATVVSEFLDVEDPTSFWSRLRNVYFAVYEFVWWKYWYLEKQETLVKKYIPDVKDFSLYDIQKNFSVMLINSHFSYDVPAAYLPNIIEIGGIHLTQSYGSPPKDLQKLLDGSEAGIIYVNFGSNVRSAEMPLEKRDAFLNVFRTLKQMVLWKWENESIVNKPDNLITQSWFPQREILGKQEELMRKYIPALPQPIPNLVDIQKNASLMLVNRHFSVDSSIAYLPNVVEIGGVHITKTNTTLPKDLQTILDEAKHGVVYVNFGSNVRSSELPDEKKQAFLNVFRRLRQTVIWKWEDDELKGKSDNIITRQWFPQKDILNHPNIKVFISHGGLIGTQEAIYGGVPIIGIPIYGDQLNNLFSIEELGIGRILRYHDINEENLFELLSEFVNTDAYKKKAEEVSRRYLDRPMSALDTAVFWLEYVIRNNGAPYMKSPAIELNWWAYTMLDVYIFLAVTLTLTMFVIIKILIFVKMILMTQKSNIKSKKS</sequence>
<dbReference type="AlphaFoldDB" id="A0A5E4QW05"/>
<keyword evidence="3" id="KW-0808">Transferase</keyword>
<protein>
    <recommendedName>
        <fullName evidence="8">UDP-glycosyltransferases domain-containing protein</fullName>
    </recommendedName>
</protein>
<dbReference type="PANTHER" id="PTHR48043">
    <property type="entry name" value="EG:EG0003.4 PROTEIN-RELATED"/>
    <property type="match status" value="1"/>
</dbReference>
<evidence type="ECO:0008006" key="8">
    <source>
        <dbReference type="Google" id="ProtNLM"/>
    </source>
</evidence>
<keyword evidence="5" id="KW-0732">Signal</keyword>
<dbReference type="CDD" id="cd03784">
    <property type="entry name" value="GT1_Gtf-like"/>
    <property type="match status" value="2"/>
</dbReference>
<dbReference type="InterPro" id="IPR002213">
    <property type="entry name" value="UDP_glucos_trans"/>
</dbReference>
<keyword evidence="4" id="KW-0812">Transmembrane</keyword>
<keyword evidence="4" id="KW-1133">Transmembrane helix</keyword>
<comment type="similarity">
    <text evidence="1">Belongs to the UDP-glycosyltransferase family.</text>
</comment>
<dbReference type="Gene3D" id="3.40.50.2000">
    <property type="entry name" value="Glycogen Phosphorylase B"/>
    <property type="match status" value="5"/>
</dbReference>
<dbReference type="InterPro" id="IPR050271">
    <property type="entry name" value="UDP-glycosyltransferase"/>
</dbReference>
<dbReference type="EMBL" id="FZQP02006122">
    <property type="protein sequence ID" value="VVD02541.1"/>
    <property type="molecule type" value="Genomic_DNA"/>
</dbReference>
<dbReference type="InterPro" id="IPR035595">
    <property type="entry name" value="UDP_glycos_trans_CS"/>
</dbReference>
<keyword evidence="7" id="KW-1185">Reference proteome</keyword>
<dbReference type="PROSITE" id="PS00375">
    <property type="entry name" value="UDPGT"/>
    <property type="match status" value="2"/>
</dbReference>
<dbReference type="Pfam" id="PF00201">
    <property type="entry name" value="UDPGT"/>
    <property type="match status" value="3"/>
</dbReference>
<evidence type="ECO:0000313" key="7">
    <source>
        <dbReference type="Proteomes" id="UP000324832"/>
    </source>
</evidence>
<dbReference type="GO" id="GO:0008194">
    <property type="term" value="F:UDP-glycosyltransferase activity"/>
    <property type="evidence" value="ECO:0007669"/>
    <property type="project" value="InterPro"/>
</dbReference>
<dbReference type="FunFam" id="3.40.50.2000:FF:000050">
    <property type="entry name" value="UDP-glucuronosyltransferase"/>
    <property type="match status" value="2"/>
</dbReference>
<dbReference type="Proteomes" id="UP000324832">
    <property type="component" value="Unassembled WGS sequence"/>
</dbReference>
<feature type="signal peptide" evidence="5">
    <location>
        <begin position="1"/>
        <end position="18"/>
    </location>
</feature>
<accession>A0A5E4QW05</accession>
<keyword evidence="2" id="KW-0328">Glycosyltransferase</keyword>
<evidence type="ECO:0000256" key="1">
    <source>
        <dbReference type="ARBA" id="ARBA00009995"/>
    </source>
</evidence>
<feature type="chain" id="PRO_5023128418" description="UDP-glycosyltransferases domain-containing protein" evidence="5">
    <location>
        <begin position="19"/>
        <end position="1078"/>
    </location>
</feature>
<evidence type="ECO:0000256" key="2">
    <source>
        <dbReference type="ARBA" id="ARBA00022676"/>
    </source>
</evidence>
<evidence type="ECO:0000256" key="3">
    <source>
        <dbReference type="ARBA" id="ARBA00022679"/>
    </source>
</evidence>
<evidence type="ECO:0000256" key="5">
    <source>
        <dbReference type="SAM" id="SignalP"/>
    </source>
</evidence>
<organism evidence="6 7">
    <name type="scientific">Leptidea sinapis</name>
    <dbReference type="NCBI Taxonomy" id="189913"/>
    <lineage>
        <taxon>Eukaryota</taxon>
        <taxon>Metazoa</taxon>
        <taxon>Ecdysozoa</taxon>
        <taxon>Arthropoda</taxon>
        <taxon>Hexapoda</taxon>
        <taxon>Insecta</taxon>
        <taxon>Pterygota</taxon>
        <taxon>Neoptera</taxon>
        <taxon>Endopterygota</taxon>
        <taxon>Lepidoptera</taxon>
        <taxon>Glossata</taxon>
        <taxon>Ditrysia</taxon>
        <taxon>Papilionoidea</taxon>
        <taxon>Pieridae</taxon>
        <taxon>Dismorphiinae</taxon>
        <taxon>Leptidea</taxon>
    </lineage>
</organism>
<dbReference type="SUPFAM" id="SSF53756">
    <property type="entry name" value="UDP-Glycosyltransferase/glycogen phosphorylase"/>
    <property type="match status" value="3"/>
</dbReference>
<evidence type="ECO:0000256" key="4">
    <source>
        <dbReference type="SAM" id="Phobius"/>
    </source>
</evidence>
<feature type="transmembrane region" description="Helical" evidence="4">
    <location>
        <begin position="1040"/>
        <end position="1066"/>
    </location>
</feature>
<reference evidence="6 7" key="1">
    <citation type="submission" date="2017-07" db="EMBL/GenBank/DDBJ databases">
        <authorList>
            <person name="Talla V."/>
            <person name="Backstrom N."/>
        </authorList>
    </citation>
    <scope>NUCLEOTIDE SEQUENCE [LARGE SCALE GENOMIC DNA]</scope>
</reference>
<dbReference type="PANTHER" id="PTHR48043:SF159">
    <property type="entry name" value="EG:EG0003.4 PROTEIN-RELATED"/>
    <property type="match status" value="1"/>
</dbReference>
<evidence type="ECO:0000313" key="6">
    <source>
        <dbReference type="EMBL" id="VVD02541.1"/>
    </source>
</evidence>
<name>A0A5E4QW05_9NEOP</name>
<keyword evidence="4" id="KW-0472">Membrane</keyword>
<proteinExistence type="inferred from homology"/>